<accession>A0ABW5TH48</accession>
<evidence type="ECO:0000256" key="1">
    <source>
        <dbReference type="SAM" id="Phobius"/>
    </source>
</evidence>
<keyword evidence="1" id="KW-0472">Membrane</keyword>
<comment type="caution">
    <text evidence="2">The sequence shown here is derived from an EMBL/GenBank/DDBJ whole genome shotgun (WGS) entry which is preliminary data.</text>
</comment>
<evidence type="ECO:0000313" key="2">
    <source>
        <dbReference type="EMBL" id="MFD2728476.1"/>
    </source>
</evidence>
<name>A0ABW5TH48_9ENTE</name>
<feature type="transmembrane region" description="Helical" evidence="1">
    <location>
        <begin position="40"/>
        <end position="57"/>
    </location>
</feature>
<dbReference type="Proteomes" id="UP001597427">
    <property type="component" value="Unassembled WGS sequence"/>
</dbReference>
<reference evidence="3" key="1">
    <citation type="journal article" date="2019" name="Int. J. Syst. Evol. Microbiol.">
        <title>The Global Catalogue of Microorganisms (GCM) 10K type strain sequencing project: providing services to taxonomists for standard genome sequencing and annotation.</title>
        <authorList>
            <consortium name="The Broad Institute Genomics Platform"/>
            <consortium name="The Broad Institute Genome Sequencing Center for Infectious Disease"/>
            <person name="Wu L."/>
            <person name="Ma J."/>
        </authorList>
    </citation>
    <scope>NUCLEOTIDE SEQUENCE [LARGE SCALE GENOMIC DNA]</scope>
    <source>
        <strain evidence="3">TISTR 932</strain>
    </source>
</reference>
<dbReference type="EMBL" id="JBHUMO010000021">
    <property type="protein sequence ID" value="MFD2728476.1"/>
    <property type="molecule type" value="Genomic_DNA"/>
</dbReference>
<protein>
    <submittedName>
        <fullName evidence="2">MptD family putative ECF transporter S component</fullName>
    </submittedName>
</protein>
<keyword evidence="3" id="KW-1185">Reference proteome</keyword>
<dbReference type="RefSeq" id="WP_379979914.1">
    <property type="nucleotide sequence ID" value="NZ_JBHUMO010000021.1"/>
</dbReference>
<dbReference type="InterPro" id="IPR011733">
    <property type="entry name" value="CHP02185_IM"/>
</dbReference>
<sequence length="195" mass="21916">MKKLKVQDLIAVGVYTAIYFLTISICLLVLRFVVPGFHNLFIPAVSALFSGVIYRLVLQRVPRMGAITIMGSVVALFFLMTGHFPLAIVPGILCSFLADVIQYKTHLPKKVRTVTSYIVFSYGLMGPLLPLWFMKNAYVASLKARGKDQVYIQTVFEHVSTQIFLASMVAVLVGAILGYYLGSYLYTKHFQHNRR</sequence>
<feature type="transmembrane region" description="Helical" evidence="1">
    <location>
        <begin position="163"/>
        <end position="186"/>
    </location>
</feature>
<keyword evidence="1" id="KW-0812">Transmembrane</keyword>
<feature type="transmembrane region" description="Helical" evidence="1">
    <location>
        <begin position="114"/>
        <end position="133"/>
    </location>
</feature>
<dbReference type="NCBIfam" id="TIGR02185">
    <property type="entry name" value="Trep_Strep"/>
    <property type="match status" value="1"/>
</dbReference>
<gene>
    <name evidence="2" type="ORF">ACFSR0_03390</name>
</gene>
<organism evidence="2 3">
    <name type="scientific">Enterococcus camelliae</name>
    <dbReference type="NCBI Taxonomy" id="453959"/>
    <lineage>
        <taxon>Bacteria</taxon>
        <taxon>Bacillati</taxon>
        <taxon>Bacillota</taxon>
        <taxon>Bacilli</taxon>
        <taxon>Lactobacillales</taxon>
        <taxon>Enterococcaceae</taxon>
        <taxon>Enterococcus</taxon>
    </lineage>
</organism>
<keyword evidence="1" id="KW-1133">Transmembrane helix</keyword>
<proteinExistence type="predicted"/>
<dbReference type="Pfam" id="PF09605">
    <property type="entry name" value="Trep_Strep"/>
    <property type="match status" value="1"/>
</dbReference>
<evidence type="ECO:0000313" key="3">
    <source>
        <dbReference type="Proteomes" id="UP001597427"/>
    </source>
</evidence>
<feature type="transmembrane region" description="Helical" evidence="1">
    <location>
        <begin position="12"/>
        <end position="34"/>
    </location>
</feature>